<feature type="region of interest" description="Disordered" evidence="1">
    <location>
        <begin position="21"/>
        <end position="52"/>
    </location>
</feature>
<name>A0A0R3VYE6_TAEAS</name>
<reference evidence="4" key="1">
    <citation type="submission" date="2017-02" db="UniProtKB">
        <authorList>
            <consortium name="WormBaseParasite"/>
        </authorList>
    </citation>
    <scope>IDENTIFICATION</scope>
</reference>
<dbReference type="WBParaSite" id="TASK_0000244001-mRNA-1">
    <property type="protein sequence ID" value="TASK_0000244001-mRNA-1"/>
    <property type="gene ID" value="TASK_0000244001"/>
</dbReference>
<evidence type="ECO:0000256" key="1">
    <source>
        <dbReference type="SAM" id="MobiDB-lite"/>
    </source>
</evidence>
<protein>
    <submittedName>
        <fullName evidence="4">Ovule protein</fullName>
    </submittedName>
</protein>
<evidence type="ECO:0000313" key="2">
    <source>
        <dbReference type="EMBL" id="VDK25228.1"/>
    </source>
</evidence>
<organism evidence="4">
    <name type="scientific">Taenia asiatica</name>
    <name type="common">Asian tapeworm</name>
    <dbReference type="NCBI Taxonomy" id="60517"/>
    <lineage>
        <taxon>Eukaryota</taxon>
        <taxon>Metazoa</taxon>
        <taxon>Spiralia</taxon>
        <taxon>Lophotrochozoa</taxon>
        <taxon>Platyhelminthes</taxon>
        <taxon>Cestoda</taxon>
        <taxon>Eucestoda</taxon>
        <taxon>Cyclophyllidea</taxon>
        <taxon>Taeniidae</taxon>
        <taxon>Taenia</taxon>
    </lineage>
</organism>
<dbReference type="Proteomes" id="UP000282613">
    <property type="component" value="Unassembled WGS sequence"/>
</dbReference>
<dbReference type="EMBL" id="UYRS01001677">
    <property type="protein sequence ID" value="VDK25228.1"/>
    <property type="molecule type" value="Genomic_DNA"/>
</dbReference>
<sequence length="52" mass="5935">MCKMLSWIHLKKIIYSKVEPNDEATSNEDLSSLPEESVARINSEGNLRQLSE</sequence>
<reference evidence="2 3" key="2">
    <citation type="submission" date="2018-11" db="EMBL/GenBank/DDBJ databases">
        <authorList>
            <consortium name="Pathogen Informatics"/>
        </authorList>
    </citation>
    <scope>NUCLEOTIDE SEQUENCE [LARGE SCALE GENOMIC DNA]</scope>
</reference>
<accession>A0A0R3VYE6</accession>
<dbReference type="AlphaFoldDB" id="A0A0R3VYE6"/>
<gene>
    <name evidence="2" type="ORF">TASK_LOCUS2441</name>
</gene>
<proteinExistence type="predicted"/>
<evidence type="ECO:0000313" key="4">
    <source>
        <dbReference type="WBParaSite" id="TASK_0000244001-mRNA-1"/>
    </source>
</evidence>
<feature type="compositionally biased region" description="Polar residues" evidence="1">
    <location>
        <begin position="43"/>
        <end position="52"/>
    </location>
</feature>
<evidence type="ECO:0000313" key="3">
    <source>
        <dbReference type="Proteomes" id="UP000282613"/>
    </source>
</evidence>
<keyword evidence="3" id="KW-1185">Reference proteome</keyword>